<proteinExistence type="inferred from homology"/>
<dbReference type="Pfam" id="PF03176">
    <property type="entry name" value="MMPL"/>
    <property type="match status" value="2"/>
</dbReference>
<comment type="subcellular location">
    <subcellularLocation>
        <location evidence="1">Cell membrane</location>
        <topology evidence="1">Multi-pass membrane protein</topology>
    </subcellularLocation>
</comment>
<feature type="transmembrane region" description="Helical" evidence="7">
    <location>
        <begin position="965"/>
        <end position="987"/>
    </location>
</feature>
<evidence type="ECO:0000256" key="7">
    <source>
        <dbReference type="SAM" id="Phobius"/>
    </source>
</evidence>
<evidence type="ECO:0000256" key="6">
    <source>
        <dbReference type="ARBA" id="ARBA00023136"/>
    </source>
</evidence>
<evidence type="ECO:0000256" key="3">
    <source>
        <dbReference type="ARBA" id="ARBA00022475"/>
    </source>
</evidence>
<dbReference type="InterPro" id="IPR000731">
    <property type="entry name" value="SSD"/>
</dbReference>
<dbReference type="GO" id="GO:0005886">
    <property type="term" value="C:plasma membrane"/>
    <property type="evidence" value="ECO:0007669"/>
    <property type="project" value="UniProtKB-SubCell"/>
</dbReference>
<dbReference type="Gene3D" id="1.20.1640.10">
    <property type="entry name" value="Multidrug efflux transporter AcrB transmembrane domain"/>
    <property type="match status" value="2"/>
</dbReference>
<feature type="transmembrane region" description="Helical" evidence="7">
    <location>
        <begin position="360"/>
        <end position="382"/>
    </location>
</feature>
<feature type="transmembrane region" description="Helical" evidence="7">
    <location>
        <begin position="12"/>
        <end position="29"/>
    </location>
</feature>
<feature type="transmembrane region" description="Helical" evidence="7">
    <location>
        <begin position="185"/>
        <end position="214"/>
    </location>
</feature>
<dbReference type="PANTHER" id="PTHR33406">
    <property type="entry name" value="MEMBRANE PROTEIN MJ1562-RELATED"/>
    <property type="match status" value="1"/>
</dbReference>
<evidence type="ECO:0000313" key="9">
    <source>
        <dbReference type="EMBL" id="KRM61133.1"/>
    </source>
</evidence>
<accession>A0A0R2A2F8</accession>
<reference evidence="9 10" key="1">
    <citation type="journal article" date="2015" name="Genome Announc.">
        <title>Expanding the biotechnology potential of lactobacilli through comparative genomics of 213 strains and associated genera.</title>
        <authorList>
            <person name="Sun Z."/>
            <person name="Harris H.M."/>
            <person name="McCann A."/>
            <person name="Guo C."/>
            <person name="Argimon S."/>
            <person name="Zhang W."/>
            <person name="Yang X."/>
            <person name="Jeffery I.B."/>
            <person name="Cooney J.C."/>
            <person name="Kagawa T.F."/>
            <person name="Liu W."/>
            <person name="Song Y."/>
            <person name="Salvetti E."/>
            <person name="Wrobel A."/>
            <person name="Rasinkangas P."/>
            <person name="Parkhill J."/>
            <person name="Rea M.C."/>
            <person name="O'Sullivan O."/>
            <person name="Ritari J."/>
            <person name="Douillard F.P."/>
            <person name="Paul Ross R."/>
            <person name="Yang R."/>
            <person name="Briner A.E."/>
            <person name="Felis G.E."/>
            <person name="de Vos W.M."/>
            <person name="Barrangou R."/>
            <person name="Klaenhammer T.R."/>
            <person name="Caufield P.W."/>
            <person name="Cui Y."/>
            <person name="Zhang H."/>
            <person name="O'Toole P.W."/>
        </authorList>
    </citation>
    <scope>NUCLEOTIDE SEQUENCE [LARGE SCALE GENOMIC DNA]</scope>
    <source>
        <strain evidence="9 10">DSM 20634</strain>
    </source>
</reference>
<dbReference type="PANTHER" id="PTHR33406:SF6">
    <property type="entry name" value="MEMBRANE PROTEIN YDGH-RELATED"/>
    <property type="match status" value="1"/>
</dbReference>
<sequence length="1044" mass="111828">MGKFVKNHVGSLIAWIAIVVIALFMMPNINTLTREHATITLPKDSQSQIANSIQKKWGYGQGNTYQVVAVFNNGNHKMSASDKQNVQDVVNKLKNNKQKYGIKSITAPNDNSATKAQLISKDKTTQLVQIMVSKKHGTVKKINHELTTAVKAHGVKSYITGSDILNDDFSAAIQEGIKKTEVISIIFIFIVLVLVFRSPIVPLVSLLSVGVSFLTSLSIVTNLVEKFNFPFSNFTQVFMVIVLFGIGTDYNILLYNQFKDELSRGLSNWEATRRARKEAGKTILYSGSSVLIGFSALGLAKFSIYQSAIGVAVGVAVLLIVLLTLNPFFMATMGKKMFWPSKNFDGEGQSKLWHRLSSNATIHPIISLAIVLILLMPFYFMFNSKLNYDDTDEISNSVASKQGFLVVQDHFSKGTAEPSTIYIKSNHRLDNEKDLKAIDEITRKLQQDPSVKTVASVTQPGGTKVKKLYVTNQLGTVNSGLKSAQTGLGKLSTGSSQMTTGLNQLSAGSQQLVNGVSQLTSELNSQLSGSNASQIAQLESGLPQINSGIQQLNTALQNSGTSVDTSALTSELTNVGSQAKVIGNNLTQAGNTLSGLSSTDTSGAASQIISTANSNGANLTAQQQAILSQVISAAMTQQSQTLENKLTSVANNIKAAGSADQSLASSMQSVSGSASSLQSMLSQLTTLKSQVSELATASNTALPGAATALKQLTNGLTQVQSALGSSQTGLTQINTGINKLASESPQMTTGINKVNSGLGEGGSYLKGLSNSAASDTYYVPKSILHGKSYKPAVKTYLSEDKKSAKITIVLNTNPSDSVATNKARSLANLARKNLKGTDLKNATVAMGGQSSTLADTKSIASQDFIRTAAIMLIGITLALIFVTRSLLQPLYIIGTLMLAYMTSLSITHWLVKLVMGKDMLAWNTPFFSFIMLIALGVDYSIFLMMKYREFGRDNMMPSKRMVKSASIIGTVVISAAIILSGTFAALIPSGVPTLIEVAMAVIIGLVILVFIIPVIIPSTIRLTYPVKSGFQDAEEKEDQKHRNK</sequence>
<dbReference type="AlphaFoldDB" id="A0A0R2A2F8"/>
<dbReference type="InterPro" id="IPR023908">
    <property type="entry name" value="xxxLxxG_rpt"/>
</dbReference>
<feature type="transmembrane region" description="Helical" evidence="7">
    <location>
        <begin position="234"/>
        <end position="254"/>
    </location>
</feature>
<feature type="transmembrane region" description="Helical" evidence="7">
    <location>
        <begin position="864"/>
        <end position="883"/>
    </location>
</feature>
<feature type="transmembrane region" description="Helical" evidence="7">
    <location>
        <begin position="993"/>
        <end position="1016"/>
    </location>
</feature>
<keyword evidence="10" id="KW-1185">Reference proteome</keyword>
<dbReference type="InterPro" id="IPR050545">
    <property type="entry name" value="Mycobact_MmpL"/>
</dbReference>
<keyword evidence="3" id="KW-1003">Cell membrane</keyword>
<dbReference type="PROSITE" id="PS50156">
    <property type="entry name" value="SSD"/>
    <property type="match status" value="1"/>
</dbReference>
<dbReference type="STRING" id="1423813.FC26_GL002351"/>
<gene>
    <name evidence="9" type="ORF">FC26_GL002351</name>
</gene>
<feature type="transmembrane region" description="Helical" evidence="7">
    <location>
        <begin position="926"/>
        <end position="945"/>
    </location>
</feature>
<evidence type="ECO:0000256" key="4">
    <source>
        <dbReference type="ARBA" id="ARBA00022692"/>
    </source>
</evidence>
<evidence type="ECO:0000256" key="1">
    <source>
        <dbReference type="ARBA" id="ARBA00004651"/>
    </source>
</evidence>
<dbReference type="InterPro" id="IPR004869">
    <property type="entry name" value="MMPL_dom"/>
</dbReference>
<dbReference type="NCBIfam" id="TIGR03057">
    <property type="entry name" value="xxxLxxG_by_4"/>
    <property type="match status" value="1"/>
</dbReference>
<dbReference type="RefSeq" id="WP_057779634.1">
    <property type="nucleotide sequence ID" value="NZ_AYYY01000043.1"/>
</dbReference>
<evidence type="ECO:0000256" key="5">
    <source>
        <dbReference type="ARBA" id="ARBA00022989"/>
    </source>
</evidence>
<keyword evidence="4 7" id="KW-0812">Transmembrane</keyword>
<name>A0A0R2A2F8_9LACO</name>
<evidence type="ECO:0000256" key="2">
    <source>
        <dbReference type="ARBA" id="ARBA00010157"/>
    </source>
</evidence>
<feature type="transmembrane region" description="Helical" evidence="7">
    <location>
        <begin position="890"/>
        <end position="911"/>
    </location>
</feature>
<feature type="domain" description="SSD" evidence="8">
    <location>
        <begin position="895"/>
        <end position="1022"/>
    </location>
</feature>
<dbReference type="EMBL" id="AYYY01000043">
    <property type="protein sequence ID" value="KRM61133.1"/>
    <property type="molecule type" value="Genomic_DNA"/>
</dbReference>
<feature type="transmembrane region" description="Helical" evidence="7">
    <location>
        <begin position="308"/>
        <end position="329"/>
    </location>
</feature>
<comment type="similarity">
    <text evidence="2">Belongs to the resistance-nodulation-cell division (RND) (TC 2.A.6) family. MmpL subfamily.</text>
</comment>
<dbReference type="SUPFAM" id="SSF82866">
    <property type="entry name" value="Multidrug efflux transporter AcrB transmembrane domain"/>
    <property type="match status" value="2"/>
</dbReference>
<protein>
    <recommendedName>
        <fullName evidence="8">SSD domain-containing protein</fullName>
    </recommendedName>
</protein>
<evidence type="ECO:0000259" key="8">
    <source>
        <dbReference type="PROSITE" id="PS50156"/>
    </source>
</evidence>
<dbReference type="PATRIC" id="fig|1423813.3.peg.2398"/>
<feature type="transmembrane region" description="Helical" evidence="7">
    <location>
        <begin position="283"/>
        <end position="302"/>
    </location>
</feature>
<dbReference type="Proteomes" id="UP000051733">
    <property type="component" value="Unassembled WGS sequence"/>
</dbReference>
<organism evidence="9 10">
    <name type="scientific">Paucilactobacillus vaccinostercus DSM 20634</name>
    <dbReference type="NCBI Taxonomy" id="1423813"/>
    <lineage>
        <taxon>Bacteria</taxon>
        <taxon>Bacillati</taxon>
        <taxon>Bacillota</taxon>
        <taxon>Bacilli</taxon>
        <taxon>Lactobacillales</taxon>
        <taxon>Lactobacillaceae</taxon>
        <taxon>Paucilactobacillus</taxon>
    </lineage>
</organism>
<comment type="caution">
    <text evidence="9">The sequence shown here is derived from an EMBL/GenBank/DDBJ whole genome shotgun (WGS) entry which is preliminary data.</text>
</comment>
<keyword evidence="6 7" id="KW-0472">Membrane</keyword>
<evidence type="ECO:0000313" key="10">
    <source>
        <dbReference type="Proteomes" id="UP000051733"/>
    </source>
</evidence>
<dbReference type="OrthoDB" id="9782006at2"/>
<keyword evidence="5 7" id="KW-1133">Transmembrane helix</keyword>